<dbReference type="SUPFAM" id="SSF56059">
    <property type="entry name" value="Glutathione synthetase ATP-binding domain-like"/>
    <property type="match status" value="1"/>
</dbReference>
<accession>A0ABX4YIU6</accession>
<dbReference type="PANTHER" id="PTHR34595">
    <property type="entry name" value="BLR5612 PROTEIN"/>
    <property type="match status" value="1"/>
</dbReference>
<dbReference type="Gene3D" id="3.40.50.11290">
    <property type="match status" value="1"/>
</dbReference>
<dbReference type="PANTHER" id="PTHR34595:SF2">
    <property type="entry name" value="BLR2978 PROTEIN"/>
    <property type="match status" value="1"/>
</dbReference>
<keyword evidence="4" id="KW-0436">Ligase</keyword>
<feature type="region of interest" description="Disordered" evidence="1">
    <location>
        <begin position="1"/>
        <end position="20"/>
    </location>
</feature>
<feature type="domain" description="DUF403" evidence="2">
    <location>
        <begin position="528"/>
        <end position="837"/>
    </location>
</feature>
<keyword evidence="5" id="KW-1185">Reference proteome</keyword>
<protein>
    <submittedName>
        <fullName evidence="4">Carboxylate--amine ligase</fullName>
    </submittedName>
</protein>
<dbReference type="InterPro" id="IPR051680">
    <property type="entry name" value="ATP-dep_Glu-Cys_Ligase-2"/>
</dbReference>
<proteinExistence type="predicted"/>
<dbReference type="Proteomes" id="UP000094669">
    <property type="component" value="Unassembled WGS sequence"/>
</dbReference>
<evidence type="ECO:0000259" key="3">
    <source>
        <dbReference type="Pfam" id="PF14403"/>
    </source>
</evidence>
<dbReference type="Gene3D" id="3.30.1490.270">
    <property type="match status" value="1"/>
</dbReference>
<dbReference type="GO" id="GO:0016874">
    <property type="term" value="F:ligase activity"/>
    <property type="evidence" value="ECO:0007669"/>
    <property type="project" value="UniProtKB-KW"/>
</dbReference>
<evidence type="ECO:0000259" key="2">
    <source>
        <dbReference type="Pfam" id="PF04168"/>
    </source>
</evidence>
<feature type="domain" description="Circularly permuted ATP-grasp type 2" evidence="3">
    <location>
        <begin position="100"/>
        <end position="478"/>
    </location>
</feature>
<evidence type="ECO:0000313" key="4">
    <source>
        <dbReference type="EMBL" id="PNV75104.1"/>
    </source>
</evidence>
<sequence>MEKIRTGPENDSRKMSQQASQNNSLLSGYFPVSGIFDEVCSHQGTPREKYDFLLRSFDHLGPSELRRRKEDSLRILRENGVTYNVYGDDRERIWSLDLFPLLMESKEWDQIERGLIQRSELLDEILKDVYGPRKLLYERKIPPQVLFHSGGFLRACSPIYDNSTFRLAFVATDISRDRDGNFFVIGDRVQAPSGSGYALENRIVLSRIFPSVYRDSQVHRVALYFRSLRKTLYNLSPAKDRDPLIVLLTPGPGNETYFEHAYLAGYLGFTLAQAEDLTVRENKVFLKTVEGLQQVDVIFRRVDDWFMDPLELKGDSLLGVPGILGAVRAGTIVVANPIGSGFLENRALHAYLPALCKFYLGEDLILPNVTTHWMGEESSRAEVFSNYEKYVLKPAVRSSFEPSVFLSQLSPSERDDWRAKINAKPEKYVAQEILSGSTCPVFSGNSEGLLVGKSVLRTFSCLSENGYSSMPGGLVRVAPKHDELIVTNQRGAVSKDLWILSSEEKKDITLLPGNVERIPLKRKGGGVPSRVADNMFWMGRYAERAENMARLVREGVNKILESEESYERDQSSVLLGILSQVSNFSGGFDEAIGSGSLEAIRDKVYEMVTSHYSSGSIRHDLNFFVRTTKSVRDRISDDTRYLISQIESESPSDSSYGEILEYLQILVTLLSSLSGLSSENMSRETGYHFLDLGKRLERSQFLARVLLSVIDRTTLYNKGIFESLLNVNDIRITYRRRYKYRIEAESVIDILLFDETNPRSLAYQLSRIRENALMIPGINGELPEEVRLFNELVARFKEEDAKRLFEYADPAGGLRRWLDDIFLQLKAVADAFAKKYFRYVENQVRLGGPYG</sequence>
<dbReference type="Pfam" id="PF14403">
    <property type="entry name" value="CP_ATPgrasp_2"/>
    <property type="match status" value="1"/>
</dbReference>
<dbReference type="EMBL" id="MCRM02000008">
    <property type="protein sequence ID" value="PNV75104.1"/>
    <property type="molecule type" value="Genomic_DNA"/>
</dbReference>
<dbReference type="InterPro" id="IPR007296">
    <property type="entry name" value="DUF403"/>
</dbReference>
<dbReference type="InterPro" id="IPR025841">
    <property type="entry name" value="CP_ATPgrasp_2"/>
</dbReference>
<organism evidence="4 5">
    <name type="scientific">Leptospira inadai serovar Lyme</name>
    <dbReference type="NCBI Taxonomy" id="293084"/>
    <lineage>
        <taxon>Bacteria</taxon>
        <taxon>Pseudomonadati</taxon>
        <taxon>Spirochaetota</taxon>
        <taxon>Spirochaetia</taxon>
        <taxon>Leptospirales</taxon>
        <taxon>Leptospiraceae</taxon>
        <taxon>Leptospira</taxon>
    </lineage>
</organism>
<evidence type="ECO:0000313" key="5">
    <source>
        <dbReference type="Proteomes" id="UP000094669"/>
    </source>
</evidence>
<feature type="compositionally biased region" description="Basic and acidic residues" evidence="1">
    <location>
        <begin position="1"/>
        <end position="14"/>
    </location>
</feature>
<gene>
    <name evidence="4" type="ORF">BES34_009385</name>
</gene>
<comment type="caution">
    <text evidence="4">The sequence shown here is derived from an EMBL/GenBank/DDBJ whole genome shotgun (WGS) entry which is preliminary data.</text>
</comment>
<name>A0ABX4YIU6_9LEPT</name>
<evidence type="ECO:0000256" key="1">
    <source>
        <dbReference type="SAM" id="MobiDB-lite"/>
    </source>
</evidence>
<dbReference type="Pfam" id="PF04168">
    <property type="entry name" value="Alpha-E"/>
    <property type="match status" value="1"/>
</dbReference>
<reference evidence="4" key="1">
    <citation type="submission" date="2018-01" db="EMBL/GenBank/DDBJ databases">
        <title>Genomic characterization of Leptospira inadai serogroup Lyme isolated from captured rat in Brazil and comparative analysis with human reference strain.</title>
        <authorList>
            <person name="Moreno L.Z."/>
            <person name="Loureiro A.P."/>
            <person name="Miraglia F."/>
            <person name="Kremer F.S."/>
            <person name="Eslabao M.R."/>
            <person name="Dellagostin O.A."/>
            <person name="Lilenbaum W."/>
            <person name="Moreno A.M."/>
        </authorList>
    </citation>
    <scope>NUCLEOTIDE SEQUENCE [LARGE SCALE GENOMIC DNA]</scope>
    <source>
        <strain evidence="4">M34/99</strain>
    </source>
</reference>